<protein>
    <recommendedName>
        <fullName evidence="4">Sensor of ECF-type sigma factor</fullName>
    </recommendedName>
</protein>
<evidence type="ECO:0000256" key="1">
    <source>
        <dbReference type="SAM" id="SignalP"/>
    </source>
</evidence>
<keyword evidence="1" id="KW-0732">Signal</keyword>
<accession>A0ABQ3BMU5</accession>
<name>A0ABQ3BMU5_9FLAO</name>
<dbReference type="Proteomes" id="UP000615593">
    <property type="component" value="Unassembled WGS sequence"/>
</dbReference>
<proteinExistence type="predicted"/>
<evidence type="ECO:0000313" key="2">
    <source>
        <dbReference type="EMBL" id="GGZ51215.1"/>
    </source>
</evidence>
<dbReference type="EMBL" id="BMWY01000002">
    <property type="protein sequence ID" value="GGZ51215.1"/>
    <property type="molecule type" value="Genomic_DNA"/>
</dbReference>
<dbReference type="GeneID" id="94368794"/>
<reference evidence="3" key="1">
    <citation type="journal article" date="2019" name="Int. J. Syst. Evol. Microbiol.">
        <title>The Global Catalogue of Microorganisms (GCM) 10K type strain sequencing project: providing services to taxonomists for standard genome sequencing and annotation.</title>
        <authorList>
            <consortium name="The Broad Institute Genomics Platform"/>
            <consortium name="The Broad Institute Genome Sequencing Center for Infectious Disease"/>
            <person name="Wu L."/>
            <person name="Ma J."/>
        </authorList>
    </citation>
    <scope>NUCLEOTIDE SEQUENCE [LARGE SCALE GENOMIC DNA]</scope>
    <source>
        <strain evidence="3">KCTC 12708</strain>
    </source>
</reference>
<keyword evidence="3" id="KW-1185">Reference proteome</keyword>
<feature type="signal peptide" evidence="1">
    <location>
        <begin position="1"/>
        <end position="19"/>
    </location>
</feature>
<dbReference type="RefSeq" id="WP_027883699.1">
    <property type="nucleotide sequence ID" value="NZ_BMWY01000002.1"/>
</dbReference>
<sequence length="140" mass="16592">MKKYIFYLAFFLISTLSFGQETEDEKIESLKTAFITEALSLTPEEAQAFWPIYNLFEDKKEALYDAKWCEVKNGLDTIEEIGEAKAEQLLATYMKMKEERLKLRQEFVAELEKLMSSKKILMLKKAEHDFHKMLLEKYKK</sequence>
<evidence type="ECO:0000313" key="3">
    <source>
        <dbReference type="Proteomes" id="UP000615593"/>
    </source>
</evidence>
<evidence type="ECO:0008006" key="4">
    <source>
        <dbReference type="Google" id="ProtNLM"/>
    </source>
</evidence>
<feature type="chain" id="PRO_5045162866" description="Sensor of ECF-type sigma factor" evidence="1">
    <location>
        <begin position="20"/>
        <end position="140"/>
    </location>
</feature>
<gene>
    <name evidence="2" type="ORF">GCM10008088_11300</name>
</gene>
<comment type="caution">
    <text evidence="2">The sequence shown here is derived from an EMBL/GenBank/DDBJ whole genome shotgun (WGS) entry which is preliminary data.</text>
</comment>
<organism evidence="2 3">
    <name type="scientific">Mesonia mobilis</name>
    <dbReference type="NCBI Taxonomy" id="369791"/>
    <lineage>
        <taxon>Bacteria</taxon>
        <taxon>Pseudomonadati</taxon>
        <taxon>Bacteroidota</taxon>
        <taxon>Flavobacteriia</taxon>
        <taxon>Flavobacteriales</taxon>
        <taxon>Flavobacteriaceae</taxon>
        <taxon>Mesonia</taxon>
    </lineage>
</organism>